<gene>
    <name evidence="1" type="ORF">CEXT_252331</name>
</gene>
<comment type="caution">
    <text evidence="1">The sequence shown here is derived from an EMBL/GenBank/DDBJ whole genome shotgun (WGS) entry which is preliminary data.</text>
</comment>
<dbReference type="AlphaFoldDB" id="A0AAV4QJD5"/>
<name>A0AAV4QJD5_CAEEX</name>
<evidence type="ECO:0000313" key="2">
    <source>
        <dbReference type="Proteomes" id="UP001054945"/>
    </source>
</evidence>
<dbReference type="EMBL" id="BPLR01006236">
    <property type="protein sequence ID" value="GIY08364.1"/>
    <property type="molecule type" value="Genomic_DNA"/>
</dbReference>
<sequence length="131" mass="14564">MQFFARTSDCISIRNDNHRVCLSGMSDIFPREKCEELLPECECSELNLNNVGLTCQNVSDFEAFANILSNGSVFEMNSIYHIALSGNTVLPKGFLSGVIVSEFHLKDFQTQVEEGADGVLDLTIFIYSEAL</sequence>
<keyword evidence="2" id="KW-1185">Reference proteome</keyword>
<protein>
    <submittedName>
        <fullName evidence="1">Uncharacterized protein</fullName>
    </submittedName>
</protein>
<accession>A0AAV4QJD5</accession>
<evidence type="ECO:0000313" key="1">
    <source>
        <dbReference type="EMBL" id="GIY08364.1"/>
    </source>
</evidence>
<organism evidence="1 2">
    <name type="scientific">Caerostris extrusa</name>
    <name type="common">Bark spider</name>
    <name type="synonym">Caerostris bankana</name>
    <dbReference type="NCBI Taxonomy" id="172846"/>
    <lineage>
        <taxon>Eukaryota</taxon>
        <taxon>Metazoa</taxon>
        <taxon>Ecdysozoa</taxon>
        <taxon>Arthropoda</taxon>
        <taxon>Chelicerata</taxon>
        <taxon>Arachnida</taxon>
        <taxon>Araneae</taxon>
        <taxon>Araneomorphae</taxon>
        <taxon>Entelegynae</taxon>
        <taxon>Araneoidea</taxon>
        <taxon>Araneidae</taxon>
        <taxon>Caerostris</taxon>
    </lineage>
</organism>
<proteinExistence type="predicted"/>
<dbReference type="Proteomes" id="UP001054945">
    <property type="component" value="Unassembled WGS sequence"/>
</dbReference>
<reference evidence="1 2" key="1">
    <citation type="submission" date="2021-06" db="EMBL/GenBank/DDBJ databases">
        <title>Caerostris extrusa draft genome.</title>
        <authorList>
            <person name="Kono N."/>
            <person name="Arakawa K."/>
        </authorList>
    </citation>
    <scope>NUCLEOTIDE SEQUENCE [LARGE SCALE GENOMIC DNA]</scope>
</reference>